<feature type="binding site" evidence="16">
    <location>
        <begin position="107"/>
        <end position="110"/>
    </location>
    <ligand>
        <name>substrate</name>
    </ligand>
</feature>
<evidence type="ECO:0000256" key="16">
    <source>
        <dbReference type="HAMAP-Rule" id="MF_01274"/>
    </source>
</evidence>
<evidence type="ECO:0000256" key="10">
    <source>
        <dbReference type="ARBA" id="ARBA00022777"/>
    </source>
</evidence>
<proteinExistence type="inferred from homology"/>
<evidence type="ECO:0000256" key="3">
    <source>
        <dbReference type="ARBA" id="ARBA00004496"/>
    </source>
</evidence>
<dbReference type="EMBL" id="FOFU01000006">
    <property type="protein sequence ID" value="SEQ56713.1"/>
    <property type="molecule type" value="Genomic_DNA"/>
</dbReference>
<dbReference type="Pfam" id="PF03309">
    <property type="entry name" value="Pan_kinase"/>
    <property type="match status" value="1"/>
</dbReference>
<dbReference type="CDD" id="cd24015">
    <property type="entry name" value="ASKHA_NBD_PanK-III"/>
    <property type="match status" value="1"/>
</dbReference>
<dbReference type="Gene3D" id="3.30.420.40">
    <property type="match status" value="2"/>
</dbReference>
<keyword evidence="13 16" id="KW-0173">Coenzyme A biosynthesis</keyword>
<comment type="subunit">
    <text evidence="5 16">Homodimer.</text>
</comment>
<feature type="binding site" evidence="16">
    <location>
        <position position="133"/>
    </location>
    <ligand>
        <name>ATP</name>
        <dbReference type="ChEBI" id="CHEBI:30616"/>
    </ligand>
</feature>
<keyword evidence="11 16" id="KW-0067">ATP-binding</keyword>
<comment type="pathway">
    <text evidence="4 16">Cofactor biosynthesis; coenzyme A biosynthesis; CoA from (R)-pantothenate: step 1/5.</text>
</comment>
<gene>
    <name evidence="16" type="primary">coaX</name>
    <name evidence="17" type="ORF">SAMN04487977_10628</name>
</gene>
<dbReference type="NCBIfam" id="TIGR00671">
    <property type="entry name" value="baf"/>
    <property type="match status" value="1"/>
</dbReference>
<dbReference type="HAMAP" id="MF_01274">
    <property type="entry name" value="Pantothen_kinase_3"/>
    <property type="match status" value="1"/>
</dbReference>
<keyword evidence="7 16" id="KW-0963">Cytoplasm</keyword>
<feature type="binding site" evidence="16">
    <location>
        <position position="185"/>
    </location>
    <ligand>
        <name>substrate</name>
    </ligand>
</feature>
<dbReference type="EC" id="2.7.1.33" evidence="6 16"/>
<feature type="binding site" evidence="16">
    <location>
        <begin position="6"/>
        <end position="13"/>
    </location>
    <ligand>
        <name>ATP</name>
        <dbReference type="ChEBI" id="CHEBI:30616"/>
    </ligand>
</feature>
<evidence type="ECO:0000256" key="2">
    <source>
        <dbReference type="ARBA" id="ARBA00001958"/>
    </source>
</evidence>
<evidence type="ECO:0000256" key="15">
    <source>
        <dbReference type="ARBA" id="ARBA00040883"/>
    </source>
</evidence>
<evidence type="ECO:0000256" key="7">
    <source>
        <dbReference type="ARBA" id="ARBA00022490"/>
    </source>
</evidence>
<comment type="cofactor">
    <cofactor evidence="2">
        <name>K(+)</name>
        <dbReference type="ChEBI" id="CHEBI:29103"/>
    </cofactor>
</comment>
<evidence type="ECO:0000256" key="9">
    <source>
        <dbReference type="ARBA" id="ARBA00022741"/>
    </source>
</evidence>
<dbReference type="OrthoDB" id="9804707at2"/>
<sequence>MTLTLDAGNTRLSCGLFNEDKLVHTFCRENGGGCTEEALADFFLSEIKRAGLALTEISEISVCSVVPSMNSTIINACKKAFEKEVLFLQSNCKTGLKISYKNPEKLGTDRIAAGIGATALEPDKNLIVVDMGTATTVDVITKEKEFCGGAILPGMNLIVKSLVSGTAQLPEVQITQPEKLPGTSTTQCIQAGVYYGALGGIKELIQQFTREIFNGQKPFVIATGGLSYLFENEGLFDRIEKNLVLEGLNQIIKNK</sequence>
<comment type="catalytic activity">
    <reaction evidence="1 16">
        <text>(R)-pantothenate + ATP = (R)-4'-phosphopantothenate + ADP + H(+)</text>
        <dbReference type="Rhea" id="RHEA:16373"/>
        <dbReference type="ChEBI" id="CHEBI:10986"/>
        <dbReference type="ChEBI" id="CHEBI:15378"/>
        <dbReference type="ChEBI" id="CHEBI:29032"/>
        <dbReference type="ChEBI" id="CHEBI:30616"/>
        <dbReference type="ChEBI" id="CHEBI:456216"/>
        <dbReference type="EC" id="2.7.1.33"/>
    </reaction>
</comment>
<evidence type="ECO:0000256" key="1">
    <source>
        <dbReference type="ARBA" id="ARBA00001206"/>
    </source>
</evidence>
<dbReference type="GO" id="GO:0046872">
    <property type="term" value="F:metal ion binding"/>
    <property type="evidence" value="ECO:0007669"/>
    <property type="project" value="UniProtKB-KW"/>
</dbReference>
<comment type="function">
    <text evidence="16">Catalyzes the phosphorylation of pantothenate (Pan), the first step in CoA biosynthesis.</text>
</comment>
<dbReference type="UniPathway" id="UPA00241">
    <property type="reaction ID" value="UER00352"/>
</dbReference>
<evidence type="ECO:0000313" key="18">
    <source>
        <dbReference type="Proteomes" id="UP000182360"/>
    </source>
</evidence>
<dbReference type="SUPFAM" id="SSF53067">
    <property type="entry name" value="Actin-like ATPase domain"/>
    <property type="match status" value="2"/>
</dbReference>
<comment type="subcellular location">
    <subcellularLocation>
        <location evidence="3 16">Cytoplasm</location>
    </subcellularLocation>
</comment>
<organism evidence="17 18">
    <name type="scientific">Treponema bryantii</name>
    <dbReference type="NCBI Taxonomy" id="163"/>
    <lineage>
        <taxon>Bacteria</taxon>
        <taxon>Pseudomonadati</taxon>
        <taxon>Spirochaetota</taxon>
        <taxon>Spirochaetia</taxon>
        <taxon>Spirochaetales</taxon>
        <taxon>Treponemataceae</taxon>
        <taxon>Treponema</taxon>
    </lineage>
</organism>
<dbReference type="Proteomes" id="UP000182360">
    <property type="component" value="Unassembled WGS sequence"/>
</dbReference>
<evidence type="ECO:0000256" key="13">
    <source>
        <dbReference type="ARBA" id="ARBA00022993"/>
    </source>
</evidence>
<protein>
    <recommendedName>
        <fullName evidence="15 16">Type III pantothenate kinase</fullName>
        <ecNumber evidence="6 16">2.7.1.33</ecNumber>
    </recommendedName>
    <alternativeName>
        <fullName evidence="16">PanK-III</fullName>
    </alternativeName>
    <alternativeName>
        <fullName evidence="16">Pantothenic acid kinase</fullName>
    </alternativeName>
</protein>
<comment type="cofactor">
    <cofactor evidence="16">
        <name>NH4(+)</name>
        <dbReference type="ChEBI" id="CHEBI:28938"/>
    </cofactor>
    <cofactor evidence="16">
        <name>K(+)</name>
        <dbReference type="ChEBI" id="CHEBI:29103"/>
    </cofactor>
    <text evidence="16">A monovalent cation. Ammonium or potassium.</text>
</comment>
<keyword evidence="9 16" id="KW-0547">Nucleotide-binding</keyword>
<evidence type="ECO:0000256" key="12">
    <source>
        <dbReference type="ARBA" id="ARBA00022958"/>
    </source>
</evidence>
<dbReference type="AlphaFoldDB" id="A0A1H9H364"/>
<keyword evidence="8 16" id="KW-0808">Transferase</keyword>
<dbReference type="GO" id="GO:0004594">
    <property type="term" value="F:pantothenate kinase activity"/>
    <property type="evidence" value="ECO:0007669"/>
    <property type="project" value="UniProtKB-UniRule"/>
</dbReference>
<feature type="active site" description="Proton acceptor" evidence="16">
    <location>
        <position position="109"/>
    </location>
</feature>
<evidence type="ECO:0000256" key="4">
    <source>
        <dbReference type="ARBA" id="ARBA00005225"/>
    </source>
</evidence>
<dbReference type="GO" id="GO:0005737">
    <property type="term" value="C:cytoplasm"/>
    <property type="evidence" value="ECO:0007669"/>
    <property type="project" value="UniProtKB-SubCell"/>
</dbReference>
<dbReference type="GO" id="GO:0005524">
    <property type="term" value="F:ATP binding"/>
    <property type="evidence" value="ECO:0007669"/>
    <property type="project" value="UniProtKB-UniRule"/>
</dbReference>
<dbReference type="InterPro" id="IPR004619">
    <property type="entry name" value="Type_III_PanK"/>
</dbReference>
<dbReference type="GO" id="GO:0015937">
    <property type="term" value="P:coenzyme A biosynthetic process"/>
    <property type="evidence" value="ECO:0007669"/>
    <property type="project" value="UniProtKB-UniRule"/>
</dbReference>
<reference evidence="17 18" key="1">
    <citation type="submission" date="2016-10" db="EMBL/GenBank/DDBJ databases">
        <authorList>
            <person name="de Groot N.N."/>
        </authorList>
    </citation>
    <scope>NUCLEOTIDE SEQUENCE [LARGE SCALE GENOMIC DNA]</scope>
    <source>
        <strain evidence="17 18">B25</strain>
    </source>
</reference>
<evidence type="ECO:0000313" key="17">
    <source>
        <dbReference type="EMBL" id="SEQ56713.1"/>
    </source>
</evidence>
<evidence type="ECO:0000256" key="11">
    <source>
        <dbReference type="ARBA" id="ARBA00022840"/>
    </source>
</evidence>
<accession>A0A1H9H364</accession>
<dbReference type="PANTHER" id="PTHR34265">
    <property type="entry name" value="TYPE III PANTOTHENATE KINASE"/>
    <property type="match status" value="1"/>
</dbReference>
<name>A0A1H9H364_9SPIR</name>
<keyword evidence="16" id="KW-0479">Metal-binding</keyword>
<feature type="binding site" evidence="16">
    <location>
        <position position="100"/>
    </location>
    <ligand>
        <name>substrate</name>
    </ligand>
</feature>
<evidence type="ECO:0000256" key="6">
    <source>
        <dbReference type="ARBA" id="ARBA00012102"/>
    </source>
</evidence>
<feature type="binding site" evidence="16">
    <location>
        <position position="130"/>
    </location>
    <ligand>
        <name>K(+)</name>
        <dbReference type="ChEBI" id="CHEBI:29103"/>
    </ligand>
</feature>
<comment type="similarity">
    <text evidence="14 16">Belongs to the type III pantothenate kinase family.</text>
</comment>
<keyword evidence="10 16" id="KW-0418">Kinase</keyword>
<evidence type="ECO:0000256" key="5">
    <source>
        <dbReference type="ARBA" id="ARBA00011738"/>
    </source>
</evidence>
<dbReference type="PANTHER" id="PTHR34265:SF1">
    <property type="entry name" value="TYPE III PANTOTHENATE KINASE"/>
    <property type="match status" value="1"/>
</dbReference>
<dbReference type="InterPro" id="IPR043129">
    <property type="entry name" value="ATPase_NBD"/>
</dbReference>
<keyword evidence="18" id="KW-1185">Reference proteome</keyword>
<keyword evidence="12 16" id="KW-0630">Potassium</keyword>
<dbReference type="NCBIfam" id="NF009855">
    <property type="entry name" value="PRK13321.1"/>
    <property type="match status" value="1"/>
</dbReference>
<dbReference type="RefSeq" id="WP_074644014.1">
    <property type="nucleotide sequence ID" value="NZ_FOFU01000006.1"/>
</dbReference>
<evidence type="ECO:0000256" key="14">
    <source>
        <dbReference type="ARBA" id="ARBA00038036"/>
    </source>
</evidence>
<evidence type="ECO:0000256" key="8">
    <source>
        <dbReference type="ARBA" id="ARBA00022679"/>
    </source>
</evidence>